<reference evidence="2 3" key="1">
    <citation type="submission" date="2016-03" db="EMBL/GenBank/DDBJ databases">
        <authorList>
            <person name="Ploux O."/>
        </authorList>
    </citation>
    <scope>NUCLEOTIDE SEQUENCE [LARGE SCALE GENOMIC DNA]</scope>
    <source>
        <strain evidence="2 3">R-45378</strain>
    </source>
</reference>
<protein>
    <recommendedName>
        <fullName evidence="4">ParB/Sulfiredoxin domain-containing protein</fullName>
    </recommendedName>
</protein>
<proteinExistence type="predicted"/>
<evidence type="ECO:0000313" key="3">
    <source>
        <dbReference type="Proteomes" id="UP000077857"/>
    </source>
</evidence>
<evidence type="ECO:0000256" key="1">
    <source>
        <dbReference type="SAM" id="MobiDB-lite"/>
    </source>
</evidence>
<dbReference type="SUPFAM" id="SSF110849">
    <property type="entry name" value="ParB/Sulfiredoxin"/>
    <property type="match status" value="1"/>
</dbReference>
<dbReference type="EMBL" id="LUUJ01000104">
    <property type="protein sequence ID" value="OAI12975.1"/>
    <property type="molecule type" value="Genomic_DNA"/>
</dbReference>
<dbReference type="Proteomes" id="UP000077857">
    <property type="component" value="Unassembled WGS sequence"/>
</dbReference>
<dbReference type="RefSeq" id="WP_064041674.1">
    <property type="nucleotide sequence ID" value="NZ_LUUJ01000104.1"/>
</dbReference>
<evidence type="ECO:0000313" key="2">
    <source>
        <dbReference type="EMBL" id="OAI12975.1"/>
    </source>
</evidence>
<feature type="region of interest" description="Disordered" evidence="1">
    <location>
        <begin position="1"/>
        <end position="32"/>
    </location>
</feature>
<evidence type="ECO:0008006" key="4">
    <source>
        <dbReference type="Google" id="ProtNLM"/>
    </source>
</evidence>
<accession>A0A177N549</accession>
<dbReference type="AlphaFoldDB" id="A0A177N549"/>
<name>A0A177N549_9GAMM</name>
<comment type="caution">
    <text evidence="2">The sequence shown here is derived from an EMBL/GenBank/DDBJ whole genome shotgun (WGS) entry which is preliminary data.</text>
</comment>
<dbReference type="OrthoDB" id="9125702at2"/>
<organism evidence="2 3">
    <name type="scientific">Methylomonas koyamae</name>
    <dbReference type="NCBI Taxonomy" id="702114"/>
    <lineage>
        <taxon>Bacteria</taxon>
        <taxon>Pseudomonadati</taxon>
        <taxon>Pseudomonadota</taxon>
        <taxon>Gammaproteobacteria</taxon>
        <taxon>Methylococcales</taxon>
        <taxon>Methylococcaceae</taxon>
        <taxon>Methylomonas</taxon>
    </lineage>
</organism>
<gene>
    <name evidence="2" type="ORF">A1507_18245</name>
</gene>
<dbReference type="InterPro" id="IPR036086">
    <property type="entry name" value="ParB/Sulfiredoxin_sf"/>
</dbReference>
<sequence length="283" mass="32098">MSANKSSRVQALGELKQRIKKGRPAPSKRPSRLPLNKIELIEDVFQPRKGGALGTIDGQKHVRALELALKHNQGNPLEPILIYWVGDAWACIDGHHRYEAYKANGWRHNVPVKVFEGSVIAAFAAARGNNVKDKRPMSPHDKSQFAWELVNLTKETGERVYSKAEIARMSNRSTSLVGYMIHVLAELRKQYAEPPLERWTHALKCFNDGPCTGEDVDYRAIMEGKAQRLADKLRTHFGQQLTDDPVITFMALEKYSPELVEKLKVLIKEETDREAELDLDTDF</sequence>